<comment type="caution">
    <text evidence="1">The sequence shown here is derived from an EMBL/GenBank/DDBJ whole genome shotgun (WGS) entry which is preliminary data.</text>
</comment>
<proteinExistence type="predicted"/>
<dbReference type="EMBL" id="CAJVPT010012450">
    <property type="protein sequence ID" value="CAG8587643.1"/>
    <property type="molecule type" value="Genomic_DNA"/>
</dbReference>
<evidence type="ECO:0000313" key="1">
    <source>
        <dbReference type="EMBL" id="CAG8587643.1"/>
    </source>
</evidence>
<protein>
    <submittedName>
        <fullName evidence="1">14240_t:CDS:1</fullName>
    </submittedName>
</protein>
<keyword evidence="2" id="KW-1185">Reference proteome</keyword>
<name>A0ACA9MFG3_9GLOM</name>
<sequence length="189" mass="20549">MAQQKSTTPSSASLQQLQTNSLISLLNLNETTTTTTVEKSGTSTPAATGPAVWKVLILDNRTKDVLATVLRVQDLRDNIKRIAEDLSAGLYDSYHLSFVEPLPRTLLEELANQVAKDGTNDLIEQVLDQYLSFPSVQGGDSTSLPTDSTSYYLLNAPSTTEQDIEAEVDRIANGLFSVVVTSGQVPYIR</sequence>
<dbReference type="Proteomes" id="UP000789525">
    <property type="component" value="Unassembled WGS sequence"/>
</dbReference>
<accession>A0ACA9MFG3</accession>
<feature type="non-terminal residue" evidence="1">
    <location>
        <position position="189"/>
    </location>
</feature>
<gene>
    <name evidence="1" type="ORF">ACOLOM_LOCUS6205</name>
</gene>
<organism evidence="1 2">
    <name type="scientific">Acaulospora colombiana</name>
    <dbReference type="NCBI Taxonomy" id="27376"/>
    <lineage>
        <taxon>Eukaryota</taxon>
        <taxon>Fungi</taxon>
        <taxon>Fungi incertae sedis</taxon>
        <taxon>Mucoromycota</taxon>
        <taxon>Glomeromycotina</taxon>
        <taxon>Glomeromycetes</taxon>
        <taxon>Diversisporales</taxon>
        <taxon>Acaulosporaceae</taxon>
        <taxon>Acaulospora</taxon>
    </lineage>
</organism>
<reference evidence="1" key="1">
    <citation type="submission" date="2021-06" db="EMBL/GenBank/DDBJ databases">
        <authorList>
            <person name="Kallberg Y."/>
            <person name="Tangrot J."/>
            <person name="Rosling A."/>
        </authorList>
    </citation>
    <scope>NUCLEOTIDE SEQUENCE</scope>
    <source>
        <strain evidence="1">CL356</strain>
    </source>
</reference>
<evidence type="ECO:0000313" key="2">
    <source>
        <dbReference type="Proteomes" id="UP000789525"/>
    </source>
</evidence>